<dbReference type="GO" id="GO:0004523">
    <property type="term" value="F:RNA-DNA hybrid ribonuclease activity"/>
    <property type="evidence" value="ECO:0007669"/>
    <property type="project" value="InterPro"/>
</dbReference>
<evidence type="ECO:0000313" key="2">
    <source>
        <dbReference type="EMBL" id="POS82508.1"/>
    </source>
</evidence>
<dbReference type="Pfam" id="PF00075">
    <property type="entry name" value="RNase_H"/>
    <property type="match status" value="1"/>
</dbReference>
<dbReference type="OrthoDB" id="3549410at2759"/>
<dbReference type="Gene3D" id="3.30.420.10">
    <property type="entry name" value="Ribonuclease H-like superfamily/Ribonuclease H"/>
    <property type="match status" value="1"/>
</dbReference>
<dbReference type="GO" id="GO:0003676">
    <property type="term" value="F:nucleic acid binding"/>
    <property type="evidence" value="ECO:0007669"/>
    <property type="project" value="InterPro"/>
</dbReference>
<dbReference type="AlphaFoldDB" id="A0A2S4PKE6"/>
<dbReference type="EMBL" id="PEDP01002698">
    <property type="protein sequence ID" value="POS82508.1"/>
    <property type="molecule type" value="Genomic_DNA"/>
</dbReference>
<dbReference type="STRING" id="225359.A0A2S4PKE6"/>
<name>A0A2S4PKE6_9PEZI</name>
<feature type="domain" description="RNase H type-1" evidence="1">
    <location>
        <begin position="201"/>
        <end position="347"/>
    </location>
</feature>
<dbReference type="InterPro" id="IPR012337">
    <property type="entry name" value="RNaseH-like_sf"/>
</dbReference>
<comment type="caution">
    <text evidence="2">The sequence shown here is derived from an EMBL/GenBank/DDBJ whole genome shotgun (WGS) entry which is preliminary data.</text>
</comment>
<dbReference type="CDD" id="cd09276">
    <property type="entry name" value="Rnase_HI_RT_non_LTR"/>
    <property type="match status" value="1"/>
</dbReference>
<dbReference type="SUPFAM" id="SSF53098">
    <property type="entry name" value="Ribonuclease H-like"/>
    <property type="match status" value="1"/>
</dbReference>
<feature type="non-terminal residue" evidence="2">
    <location>
        <position position="489"/>
    </location>
</feature>
<accession>A0A2S4PKE6</accession>
<dbReference type="Proteomes" id="UP000237438">
    <property type="component" value="Unassembled WGS sequence"/>
</dbReference>
<reference evidence="2 3" key="1">
    <citation type="submission" date="2017-10" db="EMBL/GenBank/DDBJ databases">
        <title>Development of genomic resources for the powdery mildew, Erysiphe pulchra.</title>
        <authorList>
            <person name="Wadl P.A."/>
            <person name="Mack B.M."/>
            <person name="Moore G."/>
            <person name="Beltz S.B."/>
        </authorList>
    </citation>
    <scope>NUCLEOTIDE SEQUENCE [LARGE SCALE GENOMIC DNA]</scope>
    <source>
        <strain evidence="2">Cflorida</strain>
    </source>
</reference>
<organism evidence="2 3">
    <name type="scientific">Erysiphe pulchra</name>
    <dbReference type="NCBI Taxonomy" id="225359"/>
    <lineage>
        <taxon>Eukaryota</taxon>
        <taxon>Fungi</taxon>
        <taxon>Dikarya</taxon>
        <taxon>Ascomycota</taxon>
        <taxon>Pezizomycotina</taxon>
        <taxon>Leotiomycetes</taxon>
        <taxon>Erysiphales</taxon>
        <taxon>Erysiphaceae</taxon>
        <taxon>Erysiphe</taxon>
    </lineage>
</organism>
<proteinExistence type="predicted"/>
<dbReference type="InterPro" id="IPR002156">
    <property type="entry name" value="RNaseH_domain"/>
</dbReference>
<gene>
    <name evidence="2" type="ORF">EPUL_006388</name>
</gene>
<keyword evidence="3" id="KW-1185">Reference proteome</keyword>
<sequence length="489" mass="55450">MAAGVRETLPPPHLFPEDPDDLTNLITNAIQCNMLRFLPQRKSSNIGTRWWNDDYAKRAAEYRLARRSGDASMEKQALRKATDLRIRMTQWQTLPQNSRNGKQVSRINCAIISGLRAVLPVYEATPLPTLYRESGILPAFELLKYARIRSLDELHPLRQRAFEHVHTRLTQLANLLHGLHDTDIPLLLQNIPSPQKPICSSIHDIHLYTDGSCHNLDSSGGGYIAYQGGQKVISGKFRLHNFAAAVDAEITAIAEGIEAVFRIFPTHFARNLIVFSDSKTAVDIGNGRIPLTSQVQALRIRQFQKDWLLRRRLPHVALGTVIFEWISGHYNNSRNDEADRLAKLGSKLPAPSTHGYTYAASKEIARTLITKCSEDWSEKHTPLRYKRLGIAFRPNPHELIFGRNTLSRLIAVRSGHGDFKQYYVRFHHHSFDSCECGLPKSFEHFFFCRITRYKARKAAGKLRTKDAINWLLGKESGALAFASIWAGDL</sequence>
<evidence type="ECO:0000313" key="3">
    <source>
        <dbReference type="Proteomes" id="UP000237438"/>
    </source>
</evidence>
<dbReference type="PROSITE" id="PS50879">
    <property type="entry name" value="RNASE_H_1"/>
    <property type="match status" value="1"/>
</dbReference>
<evidence type="ECO:0000259" key="1">
    <source>
        <dbReference type="PROSITE" id="PS50879"/>
    </source>
</evidence>
<dbReference type="InterPro" id="IPR036397">
    <property type="entry name" value="RNaseH_sf"/>
</dbReference>
<protein>
    <recommendedName>
        <fullName evidence="1">RNase H type-1 domain-containing protein</fullName>
    </recommendedName>
</protein>